<evidence type="ECO:0000313" key="9">
    <source>
        <dbReference type="Proteomes" id="UP000005522"/>
    </source>
</evidence>
<dbReference type="AlphaFoldDB" id="A0A059ZMS8"/>
<dbReference type="Pfam" id="PF04321">
    <property type="entry name" value="RmlD_sub_bind"/>
    <property type="match status" value="1"/>
</dbReference>
<evidence type="ECO:0000256" key="6">
    <source>
        <dbReference type="RuleBase" id="RU364082"/>
    </source>
</evidence>
<dbReference type="NCBIfam" id="TIGR01214">
    <property type="entry name" value="rmlD"/>
    <property type="match status" value="1"/>
</dbReference>
<protein>
    <recommendedName>
        <fullName evidence="4 6">dTDP-4-dehydrorhamnose reductase</fullName>
        <ecNumber evidence="3 6">1.1.1.133</ecNumber>
    </recommendedName>
</protein>
<dbReference type="InterPro" id="IPR005913">
    <property type="entry name" value="dTDP_dehydrorham_reduct"/>
</dbReference>
<dbReference type="GO" id="GO:0005829">
    <property type="term" value="C:cytosol"/>
    <property type="evidence" value="ECO:0007669"/>
    <property type="project" value="TreeGrafter"/>
</dbReference>
<evidence type="ECO:0000256" key="4">
    <source>
        <dbReference type="ARBA" id="ARBA00017099"/>
    </source>
</evidence>
<dbReference type="GO" id="GO:0008831">
    <property type="term" value="F:dTDP-4-dehydrorhamnose reductase activity"/>
    <property type="evidence" value="ECO:0007669"/>
    <property type="project" value="UniProtKB-EC"/>
</dbReference>
<name>A0A059ZMS8_ACICK</name>
<evidence type="ECO:0000256" key="5">
    <source>
        <dbReference type="ARBA" id="ARBA00048200"/>
    </source>
</evidence>
<evidence type="ECO:0000256" key="1">
    <source>
        <dbReference type="ARBA" id="ARBA00004781"/>
    </source>
</evidence>
<dbReference type="Proteomes" id="UP000005522">
    <property type="component" value="Chromosome"/>
</dbReference>
<dbReference type="PANTHER" id="PTHR10491:SF4">
    <property type="entry name" value="METHIONINE ADENOSYLTRANSFERASE 2 SUBUNIT BETA"/>
    <property type="match status" value="1"/>
</dbReference>
<comment type="catalytic activity">
    <reaction evidence="5 6">
        <text>dTDP-beta-L-rhamnose + NADP(+) = dTDP-4-dehydro-beta-L-rhamnose + NADPH + H(+)</text>
        <dbReference type="Rhea" id="RHEA:21796"/>
        <dbReference type="ChEBI" id="CHEBI:15378"/>
        <dbReference type="ChEBI" id="CHEBI:57510"/>
        <dbReference type="ChEBI" id="CHEBI:57783"/>
        <dbReference type="ChEBI" id="CHEBI:58349"/>
        <dbReference type="ChEBI" id="CHEBI:62830"/>
        <dbReference type="EC" id="1.1.1.133"/>
    </reaction>
</comment>
<evidence type="ECO:0000256" key="2">
    <source>
        <dbReference type="ARBA" id="ARBA00010944"/>
    </source>
</evidence>
<gene>
    <name evidence="8" type="ORF">Acaty_c0414</name>
</gene>
<reference evidence="8 9" key="1">
    <citation type="journal article" date="2009" name="J. Bacteriol.">
        <title>Draft genome sequence of the extremely acidophilic bacterium Acidithiobacillus caldus ATCC 51756 reveals metabolic versatility in the genus Acidithiobacillus.</title>
        <authorList>
            <person name="Valdes J."/>
            <person name="Quatrini R."/>
            <person name="Hallberg K."/>
            <person name="Dopson M."/>
            <person name="Valenzuela P.D."/>
            <person name="Holmes D.S."/>
        </authorList>
    </citation>
    <scope>NUCLEOTIDE SEQUENCE [LARGE SCALE GENOMIC DNA]</scope>
    <source>
        <strain evidence="9">ATCC 51756 / DSM 8584 / KU</strain>
    </source>
</reference>
<dbReference type="GeneID" id="92930430"/>
<dbReference type="PANTHER" id="PTHR10491">
    <property type="entry name" value="DTDP-4-DEHYDRORHAMNOSE REDUCTASE"/>
    <property type="match status" value="1"/>
</dbReference>
<dbReference type="UniPathway" id="UPA00124"/>
<dbReference type="HOGENOM" id="CLU_045518_1_0_6"/>
<accession>A0A059ZMS8</accession>
<evidence type="ECO:0000259" key="7">
    <source>
        <dbReference type="Pfam" id="PF04321"/>
    </source>
</evidence>
<dbReference type="EMBL" id="CP005986">
    <property type="protein sequence ID" value="AIA54304.1"/>
    <property type="molecule type" value="Genomic_DNA"/>
</dbReference>
<dbReference type="CDD" id="cd05254">
    <property type="entry name" value="dTDP_HR_like_SDR_e"/>
    <property type="match status" value="1"/>
</dbReference>
<keyword evidence="6" id="KW-0521">NADP</keyword>
<evidence type="ECO:0000313" key="8">
    <source>
        <dbReference type="EMBL" id="AIA54304.1"/>
    </source>
</evidence>
<dbReference type="EC" id="1.1.1.133" evidence="3 6"/>
<evidence type="ECO:0000256" key="3">
    <source>
        <dbReference type="ARBA" id="ARBA00012929"/>
    </source>
</evidence>
<organism evidence="8 9">
    <name type="scientific">Acidithiobacillus caldus (strain ATCC 51756 / DSM 8584 / KU)</name>
    <dbReference type="NCBI Taxonomy" id="637389"/>
    <lineage>
        <taxon>Bacteria</taxon>
        <taxon>Pseudomonadati</taxon>
        <taxon>Pseudomonadota</taxon>
        <taxon>Acidithiobacillia</taxon>
        <taxon>Acidithiobacillales</taxon>
        <taxon>Acidithiobacillaceae</taxon>
        <taxon>Acidithiobacillus</taxon>
    </lineage>
</organism>
<dbReference type="Gene3D" id="3.90.25.10">
    <property type="entry name" value="UDP-galactose 4-epimerase, domain 1"/>
    <property type="match status" value="1"/>
</dbReference>
<comment type="similarity">
    <text evidence="2 6">Belongs to the dTDP-4-dehydrorhamnose reductase family.</text>
</comment>
<dbReference type="RefSeq" id="WP_004870489.1">
    <property type="nucleotide sequence ID" value="NZ_CP005986.1"/>
</dbReference>
<dbReference type="eggNOG" id="COG1091">
    <property type="taxonomic scope" value="Bacteria"/>
</dbReference>
<dbReference type="InterPro" id="IPR029903">
    <property type="entry name" value="RmlD-like-bd"/>
</dbReference>
<dbReference type="KEGG" id="acz:Acaty_c0414"/>
<dbReference type="SUPFAM" id="SSF51735">
    <property type="entry name" value="NAD(P)-binding Rossmann-fold domains"/>
    <property type="match status" value="1"/>
</dbReference>
<dbReference type="InterPro" id="IPR036291">
    <property type="entry name" value="NAD(P)-bd_dom_sf"/>
</dbReference>
<comment type="pathway">
    <text evidence="1 6">Carbohydrate biosynthesis; dTDP-L-rhamnose biosynthesis.</text>
</comment>
<proteinExistence type="inferred from homology"/>
<comment type="function">
    <text evidence="6">Catalyzes the reduction of dTDP-6-deoxy-L-lyxo-4-hexulose to yield dTDP-L-rhamnose.</text>
</comment>
<comment type="cofactor">
    <cofactor evidence="6">
        <name>Mg(2+)</name>
        <dbReference type="ChEBI" id="CHEBI:18420"/>
    </cofactor>
    <text evidence="6">Binds 1 Mg(2+) ion per monomer.</text>
</comment>
<sequence>MGPEAMAGASRKRVLVTGAGGQVGRALAQTVPAEVDAVFLHRQALDVADAGSVAKALAAHRPQVIINAAAYTAVDRAESEADQAYAINAQGPAHLARAARELGAELLHISTDFVFSGSQGQPYRPEDPTAPINAYGASKVAGEEAIAAILGEQALILRTSWVYAPWGQNFLQTMLRLMENRPLLRVVCDQVGSPTSAHSLAGALWRALARPDFRGIQHWTDAGVASWYDFAVAIQEEALALGLLSRRIPIEAIPSSAYPTPARRPANSQLDKSRSYAALGAAAHWRVALRETLAAQATVSSA</sequence>
<keyword evidence="6 8" id="KW-0560">Oxidoreductase</keyword>
<dbReference type="Gene3D" id="3.40.50.720">
    <property type="entry name" value="NAD(P)-binding Rossmann-like Domain"/>
    <property type="match status" value="1"/>
</dbReference>
<feature type="domain" description="RmlD-like substrate binding" evidence="7">
    <location>
        <begin position="13"/>
        <end position="295"/>
    </location>
</feature>
<dbReference type="GO" id="GO:0019305">
    <property type="term" value="P:dTDP-rhamnose biosynthetic process"/>
    <property type="evidence" value="ECO:0007669"/>
    <property type="project" value="UniProtKB-UniPathway"/>
</dbReference>